<keyword evidence="2" id="KW-1185">Reference proteome</keyword>
<dbReference type="Proteomes" id="UP000699042">
    <property type="component" value="Unassembled WGS sequence"/>
</dbReference>
<organism evidence="1 2">
    <name type="scientific">Colletotrichum scovillei</name>
    <dbReference type="NCBI Taxonomy" id="1209932"/>
    <lineage>
        <taxon>Eukaryota</taxon>
        <taxon>Fungi</taxon>
        <taxon>Dikarya</taxon>
        <taxon>Ascomycota</taxon>
        <taxon>Pezizomycotina</taxon>
        <taxon>Sordariomycetes</taxon>
        <taxon>Hypocreomycetidae</taxon>
        <taxon>Glomerellales</taxon>
        <taxon>Glomerellaceae</taxon>
        <taxon>Colletotrichum</taxon>
        <taxon>Colletotrichum acutatum species complex</taxon>
    </lineage>
</organism>
<evidence type="ECO:0000313" key="1">
    <source>
        <dbReference type="EMBL" id="KAG7045481.1"/>
    </source>
</evidence>
<evidence type="ECO:0000313" key="2">
    <source>
        <dbReference type="Proteomes" id="UP000699042"/>
    </source>
</evidence>
<dbReference type="EMBL" id="JAESDN010000009">
    <property type="protein sequence ID" value="KAG7045481.1"/>
    <property type="molecule type" value="Genomic_DNA"/>
</dbReference>
<reference evidence="1" key="1">
    <citation type="submission" date="2021-05" db="EMBL/GenBank/DDBJ databases">
        <title>Comparative genomics of three Colletotrichum scovillei strains and genetic complementation revealed genes involved fungal growth and virulence on chili pepper.</title>
        <authorList>
            <person name="Hsieh D.-K."/>
            <person name="Chuang S.-C."/>
            <person name="Chen C.-Y."/>
            <person name="Chao Y.-T."/>
            <person name="Lu M.-Y.J."/>
            <person name="Lee M.-H."/>
            <person name="Shih M.-C."/>
        </authorList>
    </citation>
    <scope>NUCLEOTIDE SEQUENCE</scope>
    <source>
        <strain evidence="1">Coll-153</strain>
    </source>
</reference>
<accession>A0A9P7R0S1</accession>
<gene>
    <name evidence="1" type="ORF">JMJ77_009563</name>
</gene>
<comment type="caution">
    <text evidence="1">The sequence shown here is derived from an EMBL/GenBank/DDBJ whole genome shotgun (WGS) entry which is preliminary data.</text>
</comment>
<name>A0A9P7R0S1_9PEZI</name>
<proteinExistence type="predicted"/>
<sequence>MPGKEALERFPSALNLYRFSRHEQPTAPPLYEVRYGYWIFPIHNQYGEAEFP</sequence>
<protein>
    <submittedName>
        <fullName evidence="1">Uncharacterized protein</fullName>
    </submittedName>
</protein>
<dbReference type="AlphaFoldDB" id="A0A9P7R0S1"/>